<proteinExistence type="inferred from homology"/>
<dbReference type="EMBL" id="JAULSV010000002">
    <property type="protein sequence ID" value="KAK0651936.1"/>
    <property type="molecule type" value="Genomic_DNA"/>
</dbReference>
<feature type="transmembrane region" description="Helical" evidence="7">
    <location>
        <begin position="428"/>
        <end position="447"/>
    </location>
</feature>
<evidence type="ECO:0000256" key="3">
    <source>
        <dbReference type="ARBA" id="ARBA00022692"/>
    </source>
</evidence>
<dbReference type="Proteomes" id="UP001174936">
    <property type="component" value="Unassembled WGS sequence"/>
</dbReference>
<feature type="region of interest" description="Disordered" evidence="6">
    <location>
        <begin position="208"/>
        <end position="230"/>
    </location>
</feature>
<keyword evidence="9" id="KW-1185">Reference proteome</keyword>
<sequence>MPETNAAPAARREEQGSSMFSKIFQAIAMWMAMQFVVKQFTGGAQKTTTTVQDADGNPVKVVNSGNIPAFTGRPRYLDDGAVYNTIPQLVAPIWPDNSYVDIVVTVSPSMIPTPLKNTPKDTVVLEEKRFQIGNYSDSRTSGARVIDVPRPVQQNGTLFGHFYVRLSDSGAPLDPTEKGYDPSAAYHFIFPLTQYIPKKKEVKTRNLLAGKDETETADEPEPEPETSSGPIIASYYHPNISLSFIPNSGIFSFPQSHPAVRQHLRLEATGARDGSGQNSWYYPILYVNTFWQLKSHMTVLNETVKTLPIRVDLNNLGDWKFKTMASIDLSAKEAARQAANGTPITGGSDGSEIEMIKEIFIDTNPILLGVTIVVSIAHMILETLAFGSDIAHYRKKKDNVGISVRSILANVFMQAVIFLYLIDQSQNTSWMILGSQGIGILIELWKITTVVNVRLRPAAPGSILPYRISFEDKHKLSDTEEKTKEYDEIAFKYMYMAGVPLLIAYAIYSLMYETHKSWYSFIITTLVGSVYAYGFLMMIPSLYINYRLKSVAHMPAKAMMYKFLNTFIDDLFAFTIKMPFLHRLATLRDDVIFFVYIYQRWAYKIDYTRVNEFGQGGDDEESEKKKDAAADKALPPTPAAAEAKAGKTTGADTGKATKRK</sequence>
<dbReference type="PANTHER" id="PTHR21347">
    <property type="entry name" value="CLEFT LIP AND PALATE ASSOCIATED TRANSMEMBRANE PROTEIN-RELATED"/>
    <property type="match status" value="1"/>
</dbReference>
<name>A0AA40CUF2_9PEZI</name>
<keyword evidence="3 7" id="KW-0812">Transmembrane</keyword>
<reference evidence="8" key="1">
    <citation type="submission" date="2023-06" db="EMBL/GenBank/DDBJ databases">
        <title>Genome-scale phylogeny and comparative genomics of the fungal order Sordariales.</title>
        <authorList>
            <consortium name="Lawrence Berkeley National Laboratory"/>
            <person name="Hensen N."/>
            <person name="Bonometti L."/>
            <person name="Westerberg I."/>
            <person name="Brannstrom I.O."/>
            <person name="Guillou S."/>
            <person name="Cros-Aarteil S."/>
            <person name="Calhoun S."/>
            <person name="Haridas S."/>
            <person name="Kuo A."/>
            <person name="Mondo S."/>
            <person name="Pangilinan J."/>
            <person name="Riley R."/>
            <person name="Labutti K."/>
            <person name="Andreopoulos B."/>
            <person name="Lipzen A."/>
            <person name="Chen C."/>
            <person name="Yanf M."/>
            <person name="Daum C."/>
            <person name="Ng V."/>
            <person name="Clum A."/>
            <person name="Steindorff A."/>
            <person name="Ohm R."/>
            <person name="Martin F."/>
            <person name="Silar P."/>
            <person name="Natvig D."/>
            <person name="Lalanne C."/>
            <person name="Gautier V."/>
            <person name="Ament-Velasquez S.L."/>
            <person name="Kruys A."/>
            <person name="Hutchinson M.I."/>
            <person name="Powell A.J."/>
            <person name="Barry K."/>
            <person name="Miller A.N."/>
            <person name="Grigoriev I.V."/>
            <person name="Debuchy R."/>
            <person name="Gladieux P."/>
            <person name="Thoren M.H."/>
            <person name="Johannesson H."/>
        </authorList>
    </citation>
    <scope>NUCLEOTIDE SEQUENCE</scope>
    <source>
        <strain evidence="8">SMH2532-1</strain>
    </source>
</reference>
<gene>
    <name evidence="8" type="ORF">B0T16DRAFT_90460</name>
</gene>
<comment type="similarity">
    <text evidence="2">Belongs to the CLPTM1 family.</text>
</comment>
<organism evidence="8 9">
    <name type="scientific">Cercophora newfieldiana</name>
    <dbReference type="NCBI Taxonomy" id="92897"/>
    <lineage>
        <taxon>Eukaryota</taxon>
        <taxon>Fungi</taxon>
        <taxon>Dikarya</taxon>
        <taxon>Ascomycota</taxon>
        <taxon>Pezizomycotina</taxon>
        <taxon>Sordariomycetes</taxon>
        <taxon>Sordariomycetidae</taxon>
        <taxon>Sordariales</taxon>
        <taxon>Lasiosphaeriaceae</taxon>
        <taxon>Cercophora</taxon>
    </lineage>
</organism>
<dbReference type="GO" id="GO:0016020">
    <property type="term" value="C:membrane"/>
    <property type="evidence" value="ECO:0007669"/>
    <property type="project" value="UniProtKB-SubCell"/>
</dbReference>
<evidence type="ECO:0000256" key="4">
    <source>
        <dbReference type="ARBA" id="ARBA00022989"/>
    </source>
</evidence>
<dbReference type="InterPro" id="IPR008429">
    <property type="entry name" value="CLPTM1"/>
</dbReference>
<comment type="caution">
    <text evidence="8">The sequence shown here is derived from an EMBL/GenBank/DDBJ whole genome shotgun (WGS) entry which is preliminary data.</text>
</comment>
<evidence type="ECO:0000256" key="6">
    <source>
        <dbReference type="SAM" id="MobiDB-lite"/>
    </source>
</evidence>
<feature type="transmembrane region" description="Helical" evidence="7">
    <location>
        <begin position="493"/>
        <end position="512"/>
    </location>
</feature>
<feature type="compositionally biased region" description="Low complexity" evidence="6">
    <location>
        <begin position="631"/>
        <end position="654"/>
    </location>
</feature>
<dbReference type="AlphaFoldDB" id="A0AA40CUF2"/>
<feature type="transmembrane region" description="Helical" evidence="7">
    <location>
        <begin position="518"/>
        <end position="544"/>
    </location>
</feature>
<evidence type="ECO:0000256" key="7">
    <source>
        <dbReference type="SAM" id="Phobius"/>
    </source>
</evidence>
<dbReference type="Pfam" id="PF05602">
    <property type="entry name" value="CLPTM1"/>
    <property type="match status" value="1"/>
</dbReference>
<feature type="compositionally biased region" description="Acidic residues" evidence="6">
    <location>
        <begin position="215"/>
        <end position="224"/>
    </location>
</feature>
<evidence type="ECO:0000313" key="9">
    <source>
        <dbReference type="Proteomes" id="UP001174936"/>
    </source>
</evidence>
<evidence type="ECO:0000256" key="5">
    <source>
        <dbReference type="ARBA" id="ARBA00023136"/>
    </source>
</evidence>
<keyword evidence="4 7" id="KW-1133">Transmembrane helix</keyword>
<evidence type="ECO:0000256" key="2">
    <source>
        <dbReference type="ARBA" id="ARBA00009310"/>
    </source>
</evidence>
<feature type="region of interest" description="Disordered" evidence="6">
    <location>
        <begin position="615"/>
        <end position="660"/>
    </location>
</feature>
<comment type="subcellular location">
    <subcellularLocation>
        <location evidence="1">Membrane</location>
        <topology evidence="1">Multi-pass membrane protein</topology>
    </subcellularLocation>
</comment>
<feature type="transmembrane region" description="Helical" evidence="7">
    <location>
        <begin position="366"/>
        <end position="388"/>
    </location>
</feature>
<dbReference type="GO" id="GO:0012505">
    <property type="term" value="C:endomembrane system"/>
    <property type="evidence" value="ECO:0007669"/>
    <property type="project" value="TreeGrafter"/>
</dbReference>
<keyword evidence="5 7" id="KW-0472">Membrane</keyword>
<evidence type="ECO:0000256" key="1">
    <source>
        <dbReference type="ARBA" id="ARBA00004141"/>
    </source>
</evidence>
<protein>
    <submittedName>
        <fullName evidence="8">Cleft lip and palate transmembrane protein 1-domain-containing protein</fullName>
    </submittedName>
</protein>
<feature type="transmembrane region" description="Helical" evidence="7">
    <location>
        <begin position="400"/>
        <end position="422"/>
    </location>
</feature>
<evidence type="ECO:0000313" key="8">
    <source>
        <dbReference type="EMBL" id="KAK0651936.1"/>
    </source>
</evidence>
<dbReference type="PANTHER" id="PTHR21347:SF0">
    <property type="entry name" value="LIPID SCRAMBLASE CLPTM1L"/>
    <property type="match status" value="1"/>
</dbReference>
<accession>A0AA40CUF2</accession>